<organism evidence="1 2">
    <name type="scientific">Lysinibacillus composti</name>
    <dbReference type="NCBI Taxonomy" id="720633"/>
    <lineage>
        <taxon>Bacteria</taxon>
        <taxon>Bacillati</taxon>
        <taxon>Bacillota</taxon>
        <taxon>Bacilli</taxon>
        <taxon>Bacillales</taxon>
        <taxon>Bacillaceae</taxon>
        <taxon>Lysinibacillus</taxon>
    </lineage>
</organism>
<reference evidence="1 2" key="1">
    <citation type="journal article" date="2013" name="J. Microbiol.">
        <title>Lysinibacillus chungkukjangi sp. nov., isolated from Chungkukjang, Korean fermented soybean food.</title>
        <authorList>
            <person name="Kim S.J."/>
            <person name="Jang Y.H."/>
            <person name="Hamada M."/>
            <person name="Ahn J.H."/>
            <person name="Weon H.Y."/>
            <person name="Suzuki K."/>
            <person name="Whang K.S."/>
            <person name="Kwon S.W."/>
        </authorList>
    </citation>
    <scope>NUCLEOTIDE SEQUENCE [LARGE SCALE GENOMIC DNA]</scope>
    <source>
        <strain evidence="1 2">MCCC 1A12701</strain>
    </source>
</reference>
<keyword evidence="2" id="KW-1185">Reference proteome</keyword>
<sequence length="63" mass="7504">MANSQQEFSLKYILENQLQSDEERMQFLHWVDAVGINNLRELHKICDKITINMYETFKGQEAI</sequence>
<evidence type="ECO:0000313" key="1">
    <source>
        <dbReference type="EMBL" id="RQW75737.1"/>
    </source>
</evidence>
<proteinExistence type="predicted"/>
<gene>
    <name evidence="1" type="ORF">EBB45_03730</name>
</gene>
<dbReference type="AlphaFoldDB" id="A0A3N9UI74"/>
<comment type="caution">
    <text evidence="1">The sequence shown here is derived from an EMBL/GenBank/DDBJ whole genome shotgun (WGS) entry which is preliminary data.</text>
</comment>
<name>A0A3N9UI74_9BACI</name>
<accession>A0A3N9UI74</accession>
<dbReference type="RefSeq" id="WP_124762780.1">
    <property type="nucleotide sequence ID" value="NZ_JAFBDY010000002.1"/>
</dbReference>
<dbReference type="EMBL" id="RRCT01000002">
    <property type="protein sequence ID" value="RQW75737.1"/>
    <property type="molecule type" value="Genomic_DNA"/>
</dbReference>
<dbReference type="Proteomes" id="UP000274033">
    <property type="component" value="Unassembled WGS sequence"/>
</dbReference>
<protein>
    <submittedName>
        <fullName evidence="1">Uncharacterized protein</fullName>
    </submittedName>
</protein>
<evidence type="ECO:0000313" key="2">
    <source>
        <dbReference type="Proteomes" id="UP000274033"/>
    </source>
</evidence>